<keyword evidence="1" id="KW-0472">Membrane</keyword>
<comment type="caution">
    <text evidence="4">The sequence shown here is derived from an EMBL/GenBank/DDBJ whole genome shotgun (WGS) entry which is preliminary data.</text>
</comment>
<feature type="domain" description="AMP-dependent synthetase/ligase" evidence="2">
    <location>
        <begin position="49"/>
        <end position="427"/>
    </location>
</feature>
<feature type="domain" description="AMP-binding enzyme C-terminal" evidence="3">
    <location>
        <begin position="477"/>
        <end position="553"/>
    </location>
</feature>
<dbReference type="RefSeq" id="WP_279245102.1">
    <property type="nucleotide sequence ID" value="NZ_SHNN01000002.1"/>
</dbReference>
<keyword evidence="5" id="KW-1185">Reference proteome</keyword>
<dbReference type="InterPro" id="IPR020845">
    <property type="entry name" value="AMP-binding_CS"/>
</dbReference>
<dbReference type="InterPro" id="IPR045851">
    <property type="entry name" value="AMP-bd_C_sf"/>
</dbReference>
<reference evidence="4" key="1">
    <citation type="submission" date="2019-02" db="EMBL/GenBank/DDBJ databases">
        <authorList>
            <person name="Li S.-H."/>
        </authorList>
    </citation>
    <scope>NUCLEOTIDE SEQUENCE</scope>
    <source>
        <strain evidence="4">IMCC14734</strain>
    </source>
</reference>
<keyword evidence="1" id="KW-1133">Transmembrane helix</keyword>
<dbReference type="Proteomes" id="UP001143362">
    <property type="component" value="Unassembled WGS sequence"/>
</dbReference>
<evidence type="ECO:0000313" key="5">
    <source>
        <dbReference type="Proteomes" id="UP001143362"/>
    </source>
</evidence>
<evidence type="ECO:0000256" key="1">
    <source>
        <dbReference type="SAM" id="Phobius"/>
    </source>
</evidence>
<protein>
    <submittedName>
        <fullName evidence="4">Uncharacterized protein</fullName>
    </submittedName>
</protein>
<evidence type="ECO:0000259" key="3">
    <source>
        <dbReference type="Pfam" id="PF13193"/>
    </source>
</evidence>
<dbReference type="PANTHER" id="PTHR43767">
    <property type="entry name" value="LONG-CHAIN-FATTY-ACID--COA LIGASE"/>
    <property type="match status" value="1"/>
</dbReference>
<dbReference type="SUPFAM" id="SSF56801">
    <property type="entry name" value="Acetyl-CoA synthetase-like"/>
    <property type="match status" value="1"/>
</dbReference>
<sequence>MSDYKRAFDEALAQLTAAGSPFATQSITRHGVDYVEFAEAPATMLEVFTAAAVHGDKEFVIYEGERWTFTQMLQLAASIGHQLQQELGVNKGDRVVIAMRNYPEWMAAFIAIISIGAVAVPLNSWGKARELQFAIEDAGARVAFCDQQRFDLIATALEDAGIPAVIVRPEQPNSGVSVYDLEHFVQGHETATMPAVAISGEDLALMLYTSGTTGAPKGAISTHYALGQAIQNFEVMGMASAMINPEAIGAMMESGLEPTQMLAVPLFHVSGCHAVFMTALKAGRKIVMLYKWDPEIALEMIESEKITIANAAPAQLLQLFESPNFDSRDTSSLSSVGAGGSATPPRAARLIEQKVTNGYPGTGWGLTETNAIGTAFTGKPFQSKPNSAGFPYATVQISIRDANGEELPTGTAGELWIKTPTLIREYWNRPEATAKDFVAGWFNSGDIGYFDEDGYLFLSDRAKDMVIRGGENIYPAEIESVLFDHPDIVEAAVFGVPDEKMGEALAAAVVPREGTELSPADVTAYAAEHLANFKVPHQVWIHSAPLPRNPSGKVLKKDLRAGFQPL</sequence>
<feature type="transmembrane region" description="Helical" evidence="1">
    <location>
        <begin position="105"/>
        <end position="125"/>
    </location>
</feature>
<proteinExistence type="predicted"/>
<dbReference type="InterPro" id="IPR050237">
    <property type="entry name" value="ATP-dep_AMP-bd_enzyme"/>
</dbReference>
<dbReference type="PROSITE" id="PS00455">
    <property type="entry name" value="AMP_BINDING"/>
    <property type="match status" value="1"/>
</dbReference>
<evidence type="ECO:0000259" key="2">
    <source>
        <dbReference type="Pfam" id="PF00501"/>
    </source>
</evidence>
<dbReference type="Pfam" id="PF13193">
    <property type="entry name" value="AMP-binding_C"/>
    <property type="match status" value="1"/>
</dbReference>
<accession>A0ABT3TFK1</accession>
<name>A0ABT3TFK1_9GAMM</name>
<dbReference type="Pfam" id="PF00501">
    <property type="entry name" value="AMP-binding"/>
    <property type="match status" value="1"/>
</dbReference>
<dbReference type="Gene3D" id="2.30.38.10">
    <property type="entry name" value="Luciferase, Domain 3"/>
    <property type="match status" value="1"/>
</dbReference>
<evidence type="ECO:0000313" key="4">
    <source>
        <dbReference type="EMBL" id="MCX2981087.1"/>
    </source>
</evidence>
<dbReference type="InterPro" id="IPR025110">
    <property type="entry name" value="AMP-bd_C"/>
</dbReference>
<dbReference type="EMBL" id="SHNN01000002">
    <property type="protein sequence ID" value="MCX2981087.1"/>
    <property type="molecule type" value="Genomic_DNA"/>
</dbReference>
<dbReference type="PANTHER" id="PTHR43767:SF1">
    <property type="entry name" value="NONRIBOSOMAL PEPTIDE SYNTHASE PES1 (EUROFUNG)-RELATED"/>
    <property type="match status" value="1"/>
</dbReference>
<dbReference type="InterPro" id="IPR000873">
    <property type="entry name" value="AMP-dep_synth/lig_dom"/>
</dbReference>
<gene>
    <name evidence="4" type="ORF">EYC98_09445</name>
</gene>
<organism evidence="4 5">
    <name type="scientific">Candidatus Litorirhabdus singularis</name>
    <dbReference type="NCBI Taxonomy" id="2518993"/>
    <lineage>
        <taxon>Bacteria</taxon>
        <taxon>Pseudomonadati</taxon>
        <taxon>Pseudomonadota</taxon>
        <taxon>Gammaproteobacteria</taxon>
        <taxon>Cellvibrionales</taxon>
        <taxon>Halieaceae</taxon>
        <taxon>Candidatus Litorirhabdus</taxon>
    </lineage>
</organism>
<dbReference type="Gene3D" id="3.30.300.30">
    <property type="match status" value="1"/>
</dbReference>
<keyword evidence="1" id="KW-0812">Transmembrane</keyword>
<dbReference type="Gene3D" id="3.40.50.980">
    <property type="match status" value="2"/>
</dbReference>